<dbReference type="Proteomes" id="UP001589532">
    <property type="component" value="Unassembled WGS sequence"/>
</dbReference>
<evidence type="ECO:0000313" key="6">
    <source>
        <dbReference type="EMBL" id="MFB9628640.1"/>
    </source>
</evidence>
<comment type="caution">
    <text evidence="6">The sequence shown here is derived from an EMBL/GenBank/DDBJ whole genome shotgun (WGS) entry which is preliminary data.</text>
</comment>
<dbReference type="SMART" id="SM00346">
    <property type="entry name" value="HTH_ICLR"/>
    <property type="match status" value="1"/>
</dbReference>
<dbReference type="Pfam" id="PF09339">
    <property type="entry name" value="HTH_IclR"/>
    <property type="match status" value="1"/>
</dbReference>
<feature type="domain" description="IclR-ED" evidence="5">
    <location>
        <begin position="64"/>
        <end position="252"/>
    </location>
</feature>
<keyword evidence="2" id="KW-0238">DNA-binding</keyword>
<accession>A0ABV5SAH9</accession>
<protein>
    <submittedName>
        <fullName evidence="6">IclR family transcriptional regulator</fullName>
    </submittedName>
</protein>
<dbReference type="InterPro" id="IPR014757">
    <property type="entry name" value="Tscrpt_reg_IclR_C"/>
</dbReference>
<dbReference type="Gene3D" id="1.10.10.10">
    <property type="entry name" value="Winged helix-like DNA-binding domain superfamily/Winged helix DNA-binding domain"/>
    <property type="match status" value="1"/>
</dbReference>
<dbReference type="InterPro" id="IPR036388">
    <property type="entry name" value="WH-like_DNA-bd_sf"/>
</dbReference>
<dbReference type="PANTHER" id="PTHR30136:SF35">
    <property type="entry name" value="HTH-TYPE TRANSCRIPTIONAL REGULATOR RV1719"/>
    <property type="match status" value="1"/>
</dbReference>
<dbReference type="EMBL" id="JBHMBW010000049">
    <property type="protein sequence ID" value="MFB9628640.1"/>
    <property type="molecule type" value="Genomic_DNA"/>
</dbReference>
<name>A0ABV5SAH9_9ACTN</name>
<organism evidence="6 7">
    <name type="scientific">Nonomuraea helvata</name>
    <dbReference type="NCBI Taxonomy" id="37484"/>
    <lineage>
        <taxon>Bacteria</taxon>
        <taxon>Bacillati</taxon>
        <taxon>Actinomycetota</taxon>
        <taxon>Actinomycetes</taxon>
        <taxon>Streptosporangiales</taxon>
        <taxon>Streptosporangiaceae</taxon>
        <taxon>Nonomuraea</taxon>
    </lineage>
</organism>
<dbReference type="InterPro" id="IPR036390">
    <property type="entry name" value="WH_DNA-bd_sf"/>
</dbReference>
<evidence type="ECO:0000256" key="2">
    <source>
        <dbReference type="ARBA" id="ARBA00023125"/>
    </source>
</evidence>
<proteinExistence type="predicted"/>
<dbReference type="InterPro" id="IPR029016">
    <property type="entry name" value="GAF-like_dom_sf"/>
</dbReference>
<dbReference type="Pfam" id="PF01614">
    <property type="entry name" value="IclR_C"/>
    <property type="match status" value="1"/>
</dbReference>
<dbReference type="SUPFAM" id="SSF55781">
    <property type="entry name" value="GAF domain-like"/>
    <property type="match status" value="1"/>
</dbReference>
<dbReference type="InterPro" id="IPR005471">
    <property type="entry name" value="Tscrpt_reg_IclR_N"/>
</dbReference>
<dbReference type="Gene3D" id="3.30.450.40">
    <property type="match status" value="1"/>
</dbReference>
<keyword evidence="7" id="KW-1185">Reference proteome</keyword>
<dbReference type="PANTHER" id="PTHR30136">
    <property type="entry name" value="HELIX-TURN-HELIX TRANSCRIPTIONAL REGULATOR, ICLR FAMILY"/>
    <property type="match status" value="1"/>
</dbReference>
<dbReference type="PROSITE" id="PS51077">
    <property type="entry name" value="HTH_ICLR"/>
    <property type="match status" value="1"/>
</dbReference>
<sequence length="290" mass="31193">MQPLVRALKTMGALARANRGLTLQDLSAVVAAPIASVHRLLPTLEEEGFIVRSPSNRRYFIGPSAADIGLGATRRPALIGIAYRHLQELAQTAGHPVIVAEQYGGRAVCTLRLDPTGTRGAGVSSTVQVGEKLPWHASTSARTLLVDLDEQMVWRLLSGWRFHHFTERTPVSVEAVWGHLEEARKHGYGISYDEWEPGIWTLSAPVRDAAQRLVATISVAGPASEVGSSRTRARIRDLALDTAELIGADLGNSEACRQSGQAPLALRMSAARGGWQHADPQEAGVHADTA</sequence>
<dbReference type="SUPFAM" id="SSF46785">
    <property type="entry name" value="Winged helix' DNA-binding domain"/>
    <property type="match status" value="1"/>
</dbReference>
<dbReference type="PROSITE" id="PS51078">
    <property type="entry name" value="ICLR_ED"/>
    <property type="match status" value="1"/>
</dbReference>
<keyword evidence="3" id="KW-0804">Transcription</keyword>
<feature type="domain" description="HTH iclR-type" evidence="4">
    <location>
        <begin position="1"/>
        <end position="63"/>
    </location>
</feature>
<evidence type="ECO:0000259" key="5">
    <source>
        <dbReference type="PROSITE" id="PS51078"/>
    </source>
</evidence>
<evidence type="ECO:0000313" key="7">
    <source>
        <dbReference type="Proteomes" id="UP001589532"/>
    </source>
</evidence>
<gene>
    <name evidence="6" type="ORF">ACFFSA_36670</name>
</gene>
<evidence type="ECO:0000256" key="3">
    <source>
        <dbReference type="ARBA" id="ARBA00023163"/>
    </source>
</evidence>
<evidence type="ECO:0000256" key="1">
    <source>
        <dbReference type="ARBA" id="ARBA00023015"/>
    </source>
</evidence>
<evidence type="ECO:0000259" key="4">
    <source>
        <dbReference type="PROSITE" id="PS51077"/>
    </source>
</evidence>
<dbReference type="InterPro" id="IPR050707">
    <property type="entry name" value="HTH_MetabolicPath_Reg"/>
</dbReference>
<dbReference type="RefSeq" id="WP_344990575.1">
    <property type="nucleotide sequence ID" value="NZ_BAAAXV010000005.1"/>
</dbReference>
<reference evidence="6 7" key="1">
    <citation type="submission" date="2024-09" db="EMBL/GenBank/DDBJ databases">
        <authorList>
            <person name="Sun Q."/>
            <person name="Mori K."/>
        </authorList>
    </citation>
    <scope>NUCLEOTIDE SEQUENCE [LARGE SCALE GENOMIC DNA]</scope>
    <source>
        <strain evidence="6 7">JCM 3143</strain>
    </source>
</reference>
<keyword evidence="1" id="KW-0805">Transcription regulation</keyword>